<evidence type="ECO:0000313" key="10">
    <source>
        <dbReference type="EMBL" id="EHG23528.1"/>
    </source>
</evidence>
<evidence type="ECO:0000256" key="1">
    <source>
        <dbReference type="ARBA" id="ARBA00004429"/>
    </source>
</evidence>
<dbReference type="Proteomes" id="UP000003175">
    <property type="component" value="Unassembled WGS sequence"/>
</dbReference>
<evidence type="ECO:0000256" key="4">
    <source>
        <dbReference type="ARBA" id="ARBA00022519"/>
    </source>
</evidence>
<dbReference type="PANTHER" id="PTHR43357">
    <property type="entry name" value="INNER MEMBRANE ABC TRANSPORTER PERMEASE PROTEIN YDCV"/>
    <property type="match status" value="1"/>
</dbReference>
<dbReference type="InterPro" id="IPR000515">
    <property type="entry name" value="MetI-like"/>
</dbReference>
<feature type="transmembrane region" description="Helical" evidence="8">
    <location>
        <begin position="394"/>
        <end position="412"/>
    </location>
</feature>
<keyword evidence="4" id="KW-0997">Cell inner membrane</keyword>
<feature type="domain" description="ABC transmembrane type-1" evidence="9">
    <location>
        <begin position="356"/>
        <end position="547"/>
    </location>
</feature>
<evidence type="ECO:0000256" key="8">
    <source>
        <dbReference type="RuleBase" id="RU363032"/>
    </source>
</evidence>
<protein>
    <recommendedName>
        <fullName evidence="9">ABC transmembrane type-1 domain-containing protein</fullName>
    </recommendedName>
</protein>
<dbReference type="EMBL" id="ADGH01000018">
    <property type="protein sequence ID" value="EHG23528.1"/>
    <property type="molecule type" value="Genomic_DNA"/>
</dbReference>
<evidence type="ECO:0000256" key="7">
    <source>
        <dbReference type="ARBA" id="ARBA00023136"/>
    </source>
</evidence>
<feature type="domain" description="ABC transmembrane type-1" evidence="9">
    <location>
        <begin position="69"/>
        <end position="275"/>
    </location>
</feature>
<dbReference type="Pfam" id="PF00528">
    <property type="entry name" value="BPD_transp_1"/>
    <property type="match status" value="2"/>
</dbReference>
<comment type="subcellular location">
    <subcellularLocation>
        <location evidence="1">Cell inner membrane</location>
        <topology evidence="1">Multi-pass membrane protein</topology>
    </subcellularLocation>
    <subcellularLocation>
        <location evidence="8">Cell membrane</location>
        <topology evidence="8">Multi-pass membrane protein</topology>
    </subcellularLocation>
</comment>
<sequence>MKLFHLRENPLDRLNFWTAVTVLAILLILLFIVYPFSHLLIRSFVMENGSISFAHYAEFFQSKYYLHTLFNSFMVSASATVLALLIGLPMAYFTARYRIIGKSIVDHLCILAMLSPPFIGAYSWIVLLGRAGVFTRFAEDTFGLSLPSIYGFSGILLVFTLKLFPYVYLYVSAALQSMDASLEEAAENLGTSGWRRFREITFPLILPTILSAALMVFMTSLADFGTPALIGEGFRVLPVSIYDAYMSELGAGNTAFANVLSVVVVVFALLVLLLQKKALAGRDYMMSGLRPMKRKTLSGVRSVLVALGIYFVAFLAVLPQLTVAVTSFVKTSGPVFLPGFGFESYAEAFGKMSDAILNSFLFSLSAIAIMVLSALLISYLIVREQSRASTLIDMMVMFPYVIPGAVLGIMLSSTFNGMPLPLTGTAFILILSYVIRKLPFTLRSSIGILYQIDRSVDEASISLGVTPVKTFFRVTARLMLPGVMSGAILSWIATMNELSSSLILYTGGTQTISVAIFNEVTSKAHFGTAAALATILTAATVLSLVVCRRLAGGKIEL</sequence>
<feature type="transmembrane region" description="Helical" evidence="8">
    <location>
        <begin position="296"/>
        <end position="318"/>
    </location>
</feature>
<keyword evidence="3" id="KW-1003">Cell membrane</keyword>
<dbReference type="CDD" id="cd06261">
    <property type="entry name" value="TM_PBP2"/>
    <property type="match status" value="2"/>
</dbReference>
<feature type="transmembrane region" description="Helical" evidence="8">
    <location>
        <begin position="360"/>
        <end position="382"/>
    </location>
</feature>
<feature type="transmembrane region" description="Helical" evidence="8">
    <location>
        <begin position="149"/>
        <end position="171"/>
    </location>
</feature>
<dbReference type="PANTHER" id="PTHR43357:SF3">
    <property type="entry name" value="FE(3+)-TRANSPORT SYSTEM PERMEASE PROTEIN FBPB 2"/>
    <property type="match status" value="1"/>
</dbReference>
<evidence type="ECO:0000259" key="9">
    <source>
        <dbReference type="PROSITE" id="PS50928"/>
    </source>
</evidence>
<evidence type="ECO:0000256" key="5">
    <source>
        <dbReference type="ARBA" id="ARBA00022692"/>
    </source>
</evidence>
<dbReference type="Gene3D" id="1.10.3720.10">
    <property type="entry name" value="MetI-like"/>
    <property type="match status" value="2"/>
</dbReference>
<feature type="transmembrane region" description="Helical" evidence="8">
    <location>
        <begin position="107"/>
        <end position="129"/>
    </location>
</feature>
<dbReference type="RefSeq" id="WP_006696991.1">
    <property type="nucleotide sequence ID" value="NZ_JH376861.1"/>
</dbReference>
<evidence type="ECO:0000313" key="11">
    <source>
        <dbReference type="Proteomes" id="UP000003175"/>
    </source>
</evidence>
<name>A0ABN0DN39_9FIRM</name>
<comment type="similarity">
    <text evidence="8">Belongs to the binding-protein-dependent transport system permease family.</text>
</comment>
<feature type="transmembrane region" description="Helical" evidence="8">
    <location>
        <begin position="418"/>
        <end position="435"/>
    </location>
</feature>
<proteinExistence type="inferred from homology"/>
<keyword evidence="11" id="KW-1185">Reference proteome</keyword>
<feature type="transmembrane region" description="Helical" evidence="8">
    <location>
        <begin position="478"/>
        <end position="495"/>
    </location>
</feature>
<dbReference type="SUPFAM" id="SSF161098">
    <property type="entry name" value="MetI-like"/>
    <property type="match status" value="2"/>
</dbReference>
<keyword evidence="6 8" id="KW-1133">Transmembrane helix</keyword>
<dbReference type="PROSITE" id="PS50928">
    <property type="entry name" value="ABC_TM1"/>
    <property type="match status" value="2"/>
</dbReference>
<keyword evidence="2 8" id="KW-0813">Transport</keyword>
<organism evidence="10 11">
    <name type="scientific">Selenomonas noxia F0398</name>
    <dbReference type="NCBI Taxonomy" id="702437"/>
    <lineage>
        <taxon>Bacteria</taxon>
        <taxon>Bacillati</taxon>
        <taxon>Bacillota</taxon>
        <taxon>Negativicutes</taxon>
        <taxon>Selenomonadales</taxon>
        <taxon>Selenomonadaceae</taxon>
        <taxon>Selenomonas</taxon>
    </lineage>
</organism>
<evidence type="ECO:0000256" key="2">
    <source>
        <dbReference type="ARBA" id="ARBA00022448"/>
    </source>
</evidence>
<evidence type="ECO:0000256" key="3">
    <source>
        <dbReference type="ARBA" id="ARBA00022475"/>
    </source>
</evidence>
<feature type="transmembrane region" description="Helical" evidence="8">
    <location>
        <begin position="73"/>
        <end position="95"/>
    </location>
</feature>
<feature type="transmembrane region" description="Helical" evidence="8">
    <location>
        <begin position="14"/>
        <end position="36"/>
    </location>
</feature>
<comment type="caution">
    <text evidence="10">The sequence shown here is derived from an EMBL/GenBank/DDBJ whole genome shotgun (WGS) entry which is preliminary data.</text>
</comment>
<dbReference type="InterPro" id="IPR035906">
    <property type="entry name" value="MetI-like_sf"/>
</dbReference>
<accession>A0ABN0DN39</accession>
<evidence type="ECO:0000256" key="6">
    <source>
        <dbReference type="ARBA" id="ARBA00022989"/>
    </source>
</evidence>
<reference evidence="10 11" key="1">
    <citation type="submission" date="2011-08" db="EMBL/GenBank/DDBJ databases">
        <title>The Genome Sequence of Selenomonas noxia F0398.</title>
        <authorList>
            <consortium name="The Broad Institute Genome Sequencing Platform"/>
            <person name="Earl A."/>
            <person name="Ward D."/>
            <person name="Feldgarden M."/>
            <person name="Gevers D."/>
            <person name="Izard J."/>
            <person name="Ganesan A."/>
            <person name="Blanton J.M."/>
            <person name="Baranova O.V."/>
            <person name="Tanner A.C."/>
            <person name="Dewhirst F.E."/>
            <person name="Young S.K."/>
            <person name="Zeng Q."/>
            <person name="Gargeya S."/>
            <person name="Fitzgerald M."/>
            <person name="Haas B."/>
            <person name="Abouelleil A."/>
            <person name="Alvarado L."/>
            <person name="Arachchi H.M."/>
            <person name="Berlin A."/>
            <person name="Brown A."/>
            <person name="Chapman S.B."/>
            <person name="Chen Z."/>
            <person name="Dunbar C."/>
            <person name="Freedman E."/>
            <person name="Gearin G."/>
            <person name="Gellesch M."/>
            <person name="Goldberg J."/>
            <person name="Griggs A."/>
            <person name="Gujja S."/>
            <person name="Heiman D."/>
            <person name="Howarth C."/>
            <person name="Larson L."/>
            <person name="Lui A."/>
            <person name="MacDonald P.J.P."/>
            <person name="Montmayeur A."/>
            <person name="Murphy C."/>
            <person name="Neiman D."/>
            <person name="Pearson M."/>
            <person name="Priest M."/>
            <person name="Roberts A."/>
            <person name="Saif S."/>
            <person name="Shea T."/>
            <person name="Shenoy N."/>
            <person name="Sisk P."/>
            <person name="Stolte C."/>
            <person name="Sykes S."/>
            <person name="Wortman J."/>
            <person name="Nusbaum C."/>
            <person name="Birren B."/>
        </authorList>
    </citation>
    <scope>NUCLEOTIDE SEQUENCE [LARGE SCALE GENOMIC DNA]</scope>
    <source>
        <strain evidence="10 11">F0398</strain>
    </source>
</reference>
<feature type="transmembrane region" description="Helical" evidence="8">
    <location>
        <begin position="255"/>
        <end position="275"/>
    </location>
</feature>
<feature type="transmembrane region" description="Helical" evidence="8">
    <location>
        <begin position="204"/>
        <end position="222"/>
    </location>
</feature>
<gene>
    <name evidence="10" type="ORF">HMPREF9432_01804</name>
</gene>
<feature type="transmembrane region" description="Helical" evidence="8">
    <location>
        <begin position="526"/>
        <end position="547"/>
    </location>
</feature>
<keyword evidence="5 8" id="KW-0812">Transmembrane</keyword>
<keyword evidence="7 8" id="KW-0472">Membrane</keyword>